<keyword evidence="1" id="KW-0812">Transmembrane</keyword>
<dbReference type="RefSeq" id="WP_109711747.1">
    <property type="nucleotide sequence ID" value="NZ_QGDS01000007.1"/>
</dbReference>
<keyword evidence="1" id="KW-0472">Membrane</keyword>
<evidence type="ECO:0000313" key="3">
    <source>
        <dbReference type="Proteomes" id="UP000254051"/>
    </source>
</evidence>
<feature type="transmembrane region" description="Helical" evidence="1">
    <location>
        <begin position="90"/>
        <end position="106"/>
    </location>
</feature>
<sequence>MKKQKNINVLSGKDLMTVGIFTAVYLVIYILVSCVLGIIPIVSILMSFFSSIILGIPMMLYFSKIKKFGMVLITYIVNGTVMVLLGLGVYSLTIGIICALIAELILRSAKYQSANRAILAFAIACVGANANTIYWVTGSAQFLERTAASMGTDYMTTVVNYFSYPWVLPGVMLSAFAGGLLGGLLGRSVLKKHFIKSGLI</sequence>
<gene>
    <name evidence="2" type="ORF">SAMN05216529_107112</name>
</gene>
<accession>A0A315ZY14</accession>
<dbReference type="PROSITE" id="PS51257">
    <property type="entry name" value="PROKAR_LIPOPROTEIN"/>
    <property type="match status" value="1"/>
</dbReference>
<reference evidence="3" key="1">
    <citation type="submission" date="2017-07" db="EMBL/GenBank/DDBJ databases">
        <authorList>
            <person name="Varghese N."/>
            <person name="Submissions S."/>
        </authorList>
    </citation>
    <scope>NUCLEOTIDE SEQUENCE [LARGE SCALE GENOMIC DNA]</scope>
    <source>
        <strain evidence="3">NLAE-zl-C134</strain>
    </source>
</reference>
<feature type="transmembrane region" description="Helical" evidence="1">
    <location>
        <begin position="38"/>
        <end position="61"/>
    </location>
</feature>
<feature type="transmembrane region" description="Helical" evidence="1">
    <location>
        <begin position="12"/>
        <end position="32"/>
    </location>
</feature>
<organism evidence="2 3">
    <name type="scientific">Faecalicatena contorta</name>
    <dbReference type="NCBI Taxonomy" id="39482"/>
    <lineage>
        <taxon>Bacteria</taxon>
        <taxon>Bacillati</taxon>
        <taxon>Bacillota</taxon>
        <taxon>Clostridia</taxon>
        <taxon>Lachnospirales</taxon>
        <taxon>Lachnospiraceae</taxon>
        <taxon>Faecalicatena</taxon>
    </lineage>
</organism>
<keyword evidence="1" id="KW-1133">Transmembrane helix</keyword>
<keyword evidence="3" id="KW-1185">Reference proteome</keyword>
<proteinExistence type="predicted"/>
<dbReference type="Pfam" id="PF09605">
    <property type="entry name" value="Trep_Strep"/>
    <property type="match status" value="1"/>
</dbReference>
<dbReference type="OrthoDB" id="9781459at2"/>
<evidence type="ECO:0000313" key="2">
    <source>
        <dbReference type="EMBL" id="SUQ14658.1"/>
    </source>
</evidence>
<dbReference type="Proteomes" id="UP000254051">
    <property type="component" value="Unassembled WGS sequence"/>
</dbReference>
<dbReference type="NCBIfam" id="TIGR02185">
    <property type="entry name" value="Trep_Strep"/>
    <property type="match status" value="1"/>
</dbReference>
<dbReference type="EMBL" id="UHJJ01000007">
    <property type="protein sequence ID" value="SUQ14658.1"/>
    <property type="molecule type" value="Genomic_DNA"/>
</dbReference>
<feature type="transmembrane region" description="Helical" evidence="1">
    <location>
        <begin position="118"/>
        <end position="136"/>
    </location>
</feature>
<dbReference type="InterPro" id="IPR011733">
    <property type="entry name" value="CHP02185_IM"/>
</dbReference>
<dbReference type="AlphaFoldDB" id="A0A315ZY14"/>
<protein>
    <submittedName>
        <fullName evidence="2">Energy-coupling factor transport system substrate-specific component</fullName>
    </submittedName>
</protein>
<evidence type="ECO:0000256" key="1">
    <source>
        <dbReference type="SAM" id="Phobius"/>
    </source>
</evidence>
<feature type="transmembrane region" description="Helical" evidence="1">
    <location>
        <begin position="166"/>
        <end position="186"/>
    </location>
</feature>
<name>A0A315ZY14_9FIRM</name>